<keyword evidence="3" id="KW-1185">Reference proteome</keyword>
<dbReference type="EMBL" id="KZ346465">
    <property type="protein sequence ID" value="PIO69920.1"/>
    <property type="molecule type" value="Genomic_DNA"/>
</dbReference>
<reference evidence="2 3" key="1">
    <citation type="submission" date="2015-09" db="EMBL/GenBank/DDBJ databases">
        <title>Draft genome of the parasitic nematode Teladorsagia circumcincta isolate WARC Sus (inbred).</title>
        <authorList>
            <person name="Mitreva M."/>
        </authorList>
    </citation>
    <scope>NUCLEOTIDE SEQUENCE [LARGE SCALE GENOMIC DNA]</scope>
    <source>
        <strain evidence="2 3">S</strain>
    </source>
</reference>
<accession>A0A2G9UK91</accession>
<feature type="region of interest" description="Disordered" evidence="1">
    <location>
        <begin position="24"/>
        <end position="74"/>
    </location>
</feature>
<sequence length="74" mass="7877">MITIVLQAPDLSPMLPDLPALGRRRRAAAADMSDTGGIPSLDTPSVGTPDLSPMLPDMPALGRRRRAAFNPLQK</sequence>
<name>A0A2G9UK91_TELCI</name>
<dbReference type="Proteomes" id="UP000230423">
    <property type="component" value="Unassembled WGS sequence"/>
</dbReference>
<organism evidence="2 3">
    <name type="scientific">Teladorsagia circumcincta</name>
    <name type="common">Brown stomach worm</name>
    <name type="synonym">Ostertagia circumcincta</name>
    <dbReference type="NCBI Taxonomy" id="45464"/>
    <lineage>
        <taxon>Eukaryota</taxon>
        <taxon>Metazoa</taxon>
        <taxon>Ecdysozoa</taxon>
        <taxon>Nematoda</taxon>
        <taxon>Chromadorea</taxon>
        <taxon>Rhabditida</taxon>
        <taxon>Rhabditina</taxon>
        <taxon>Rhabditomorpha</taxon>
        <taxon>Strongyloidea</taxon>
        <taxon>Trichostrongylidae</taxon>
        <taxon>Teladorsagia</taxon>
    </lineage>
</organism>
<proteinExistence type="predicted"/>
<evidence type="ECO:0000313" key="3">
    <source>
        <dbReference type="Proteomes" id="UP000230423"/>
    </source>
</evidence>
<gene>
    <name evidence="2" type="ORF">TELCIR_08248</name>
</gene>
<protein>
    <submittedName>
        <fullName evidence="2">Uncharacterized protein</fullName>
    </submittedName>
</protein>
<dbReference type="AlphaFoldDB" id="A0A2G9UK91"/>
<evidence type="ECO:0000313" key="2">
    <source>
        <dbReference type="EMBL" id="PIO69920.1"/>
    </source>
</evidence>
<evidence type="ECO:0000256" key="1">
    <source>
        <dbReference type="SAM" id="MobiDB-lite"/>
    </source>
</evidence>